<organism evidence="2 3">
    <name type="scientific">Galdieria partita</name>
    <dbReference type="NCBI Taxonomy" id="83374"/>
    <lineage>
        <taxon>Eukaryota</taxon>
        <taxon>Rhodophyta</taxon>
        <taxon>Bangiophyceae</taxon>
        <taxon>Galdieriales</taxon>
        <taxon>Galdieriaceae</taxon>
        <taxon>Galdieria</taxon>
    </lineage>
</organism>
<keyword evidence="3" id="KW-1185">Reference proteome</keyword>
<name>A0A9C7UUQ1_9RHOD</name>
<dbReference type="EMBL" id="BQMJ01000072">
    <property type="protein sequence ID" value="GJQ15667.1"/>
    <property type="molecule type" value="Genomic_DNA"/>
</dbReference>
<proteinExistence type="predicted"/>
<dbReference type="OrthoDB" id="10331025at2759"/>
<accession>A0A9C7UUQ1</accession>
<dbReference type="AlphaFoldDB" id="A0A9C7UUQ1"/>
<evidence type="ECO:0000259" key="1">
    <source>
        <dbReference type="Pfam" id="PF16740"/>
    </source>
</evidence>
<evidence type="ECO:0000313" key="2">
    <source>
        <dbReference type="EMBL" id="GJQ15667.1"/>
    </source>
</evidence>
<reference evidence="2" key="2">
    <citation type="submission" date="2022-01" db="EMBL/GenBank/DDBJ databases">
        <authorList>
            <person name="Hirooka S."/>
            <person name="Miyagishima S.Y."/>
        </authorList>
    </citation>
    <scope>NUCLEOTIDE SEQUENCE</scope>
    <source>
        <strain evidence="2">NBRC 102759</strain>
    </source>
</reference>
<gene>
    <name evidence="2" type="ORF">GpartN1_g7458.t1</name>
</gene>
<comment type="caution">
    <text evidence="2">The sequence shown here is derived from an EMBL/GenBank/DDBJ whole genome shotgun (WGS) entry which is preliminary data.</text>
</comment>
<reference evidence="2" key="1">
    <citation type="journal article" date="2022" name="Proc. Natl. Acad. Sci. U.S.A.">
        <title>Life cycle and functional genomics of the unicellular red alga Galdieria for elucidating algal and plant evolution and industrial use.</title>
        <authorList>
            <person name="Hirooka S."/>
            <person name="Itabashi T."/>
            <person name="Ichinose T.M."/>
            <person name="Onuma R."/>
            <person name="Fujiwara T."/>
            <person name="Yamashita S."/>
            <person name="Jong L.W."/>
            <person name="Tomita R."/>
            <person name="Iwane A.H."/>
            <person name="Miyagishima S.Y."/>
        </authorList>
    </citation>
    <scope>NUCLEOTIDE SEQUENCE</scope>
    <source>
        <strain evidence="2">NBRC 102759</strain>
    </source>
</reference>
<feature type="domain" description="Ska2 N-terminal" evidence="1">
    <location>
        <begin position="3"/>
        <end position="108"/>
    </location>
</feature>
<dbReference type="InterPro" id="IPR042091">
    <property type="entry name" value="Ska2_N"/>
</dbReference>
<dbReference type="Gene3D" id="6.10.250.1380">
    <property type="match status" value="1"/>
</dbReference>
<evidence type="ECO:0000313" key="3">
    <source>
        <dbReference type="Proteomes" id="UP001061958"/>
    </source>
</evidence>
<dbReference type="Proteomes" id="UP001061958">
    <property type="component" value="Unassembled WGS sequence"/>
</dbReference>
<dbReference type="Pfam" id="PF16740">
    <property type="entry name" value="SKA2"/>
    <property type="match status" value="1"/>
</dbReference>
<protein>
    <recommendedName>
        <fullName evidence="1">Ska2 N-terminal domain-containing protein</fullName>
    </recommendedName>
</protein>
<sequence length="274" mass="32153">MSKAILELDEQLEQIEQDLDLITTRFKKEFDKIYKTTESVSTNPISISARIKKLHREFLDLLISFENMIKEKHELQEYIHKKLIGDTNNILDRAFKQLGQQEQESPNWETANKNWEAWNQNLRKYFQLYASADALEDNNDINSNLELETMKADAFAFVDYDGKKQENLKNSIKEEQYQEKKIEKEYPFAPIAKSAFQRLPRNLRTKASLEELNLHYEKVWKIIASKGGEPIPTTQILKHIGEDKKEILDVLRGLAVISFTMEGWILTRKKNNKS</sequence>